<comment type="caution">
    <text evidence="1">The sequence shown here is derived from an EMBL/GenBank/DDBJ whole genome shotgun (WGS) entry which is preliminary data.</text>
</comment>
<gene>
    <name evidence="1" type="ORF">GN299_21920</name>
</gene>
<dbReference type="AlphaFoldDB" id="A0A7V8EDQ1"/>
<sequence>MTPGEDWQSRCGIQKIVQSDRYGCGIASLAMVTGSTYESARHRFNELGLGVRRSCRPAYSTSGREMHYAVAASGLLVDSRRWRGWEAFHGLGVLKVRDDWRGAKGRWHWVVAFRHSAFGIAVFDPHQTEPSFQHMPLDVLCFDFRIYEPKGTFLQVEQRIALEMPPL</sequence>
<dbReference type="EMBL" id="WOWR01000036">
    <property type="protein sequence ID" value="KAF0252732.1"/>
    <property type="molecule type" value="Genomic_DNA"/>
</dbReference>
<evidence type="ECO:0008006" key="3">
    <source>
        <dbReference type="Google" id="ProtNLM"/>
    </source>
</evidence>
<protein>
    <recommendedName>
        <fullName evidence="3">Peptidase C39 domain-containing protein</fullName>
    </recommendedName>
</protein>
<name>A0A7V8EDQ1_PSEPU</name>
<organism evidence="1 2">
    <name type="scientific">Pseudomonas putida</name>
    <name type="common">Arthrobacter siderocapsulatus</name>
    <dbReference type="NCBI Taxonomy" id="303"/>
    <lineage>
        <taxon>Bacteria</taxon>
        <taxon>Pseudomonadati</taxon>
        <taxon>Pseudomonadota</taxon>
        <taxon>Gammaproteobacteria</taxon>
        <taxon>Pseudomonadales</taxon>
        <taxon>Pseudomonadaceae</taxon>
        <taxon>Pseudomonas</taxon>
    </lineage>
</organism>
<accession>A0A7V8EDQ1</accession>
<reference evidence="1 2" key="1">
    <citation type="submission" date="2019-12" db="EMBL/GenBank/DDBJ databases">
        <authorList>
            <person name="Woiski C."/>
        </authorList>
    </citation>
    <scope>NUCLEOTIDE SEQUENCE [LARGE SCALE GENOMIC DNA]</scope>
    <source>
        <strain evidence="1 2">BOE100</strain>
    </source>
</reference>
<evidence type="ECO:0000313" key="1">
    <source>
        <dbReference type="EMBL" id="KAF0252732.1"/>
    </source>
</evidence>
<dbReference type="Proteomes" id="UP000442695">
    <property type="component" value="Unassembled WGS sequence"/>
</dbReference>
<evidence type="ECO:0000313" key="2">
    <source>
        <dbReference type="Proteomes" id="UP000442695"/>
    </source>
</evidence>
<proteinExistence type="predicted"/>